<dbReference type="EMBL" id="MGHL01000011">
    <property type="protein sequence ID" value="OGM69492.1"/>
    <property type="molecule type" value="Genomic_DNA"/>
</dbReference>
<gene>
    <name evidence="2" type="ORF">A2975_02960</name>
</gene>
<feature type="compositionally biased region" description="Polar residues" evidence="1">
    <location>
        <begin position="432"/>
        <end position="443"/>
    </location>
</feature>
<protein>
    <submittedName>
        <fullName evidence="2">Uncharacterized protein</fullName>
    </submittedName>
</protein>
<dbReference type="AlphaFoldDB" id="A0A1F8BZQ1"/>
<proteinExistence type="predicted"/>
<accession>A0A1F8BZQ1</accession>
<organism evidence="2 3">
    <name type="scientific">Candidatus Woesebacteria bacterium RIFCSPLOWO2_01_FULL_44_14</name>
    <dbReference type="NCBI Taxonomy" id="1802525"/>
    <lineage>
        <taxon>Bacteria</taxon>
        <taxon>Candidatus Woeseibacteriota</taxon>
    </lineage>
</organism>
<dbReference type="STRING" id="1802525.A2975_02960"/>
<feature type="region of interest" description="Disordered" evidence="1">
    <location>
        <begin position="389"/>
        <end position="456"/>
    </location>
</feature>
<dbReference type="Proteomes" id="UP000178429">
    <property type="component" value="Unassembled WGS sequence"/>
</dbReference>
<evidence type="ECO:0000313" key="3">
    <source>
        <dbReference type="Proteomes" id="UP000178429"/>
    </source>
</evidence>
<sequence length="456" mass="50897">MSIEARPGHHISRLRAVQYDIKTVLGNIGKKPIWSAFTGVVGLSSVAAPVSFGMDDLGAGSESNTSEMQDFSVSRARENTGILLQPNHDDVPEQITMPFGLTDYLSGDNELGEEVNEVSRVNVEQFKTYFQAREDLGGEAIFENDAMFAQLALQVKNLADRALGFHDRQRGQGLGFTSADFDVLRDRDELRQAQRDGALITRPGEDDNRRAWAIVEARDFEEVVWRSVDEFLRLDGRRPEDPASQAERQQMFNRIVYGDFGVRPWGWEPDWREVSNNFDVCTTYMGPAGEREDQPEWSRHTNFQANLEQVDGVDQESVFNIDSNTSVLVTTVIEMDDSGNPTHLRMEVHTLSNPADPLRPDEIVVTFGEWVRVHGARWIPCGPAEVEEVEQQFQQQGGGGENGGENGQEVETDDKSGVPEHQEGPDGAVPNNEPNPTDASNTEQDNDKVTENIGDY</sequence>
<feature type="compositionally biased region" description="Basic and acidic residues" evidence="1">
    <location>
        <begin position="413"/>
        <end position="424"/>
    </location>
</feature>
<reference evidence="2 3" key="1">
    <citation type="journal article" date="2016" name="Nat. Commun.">
        <title>Thousands of microbial genomes shed light on interconnected biogeochemical processes in an aquifer system.</title>
        <authorList>
            <person name="Anantharaman K."/>
            <person name="Brown C.T."/>
            <person name="Hug L.A."/>
            <person name="Sharon I."/>
            <person name="Castelle C.J."/>
            <person name="Probst A.J."/>
            <person name="Thomas B.C."/>
            <person name="Singh A."/>
            <person name="Wilkins M.J."/>
            <person name="Karaoz U."/>
            <person name="Brodie E.L."/>
            <person name="Williams K.H."/>
            <person name="Hubbard S.S."/>
            <person name="Banfield J.F."/>
        </authorList>
    </citation>
    <scope>NUCLEOTIDE SEQUENCE [LARGE SCALE GENOMIC DNA]</scope>
</reference>
<evidence type="ECO:0000313" key="2">
    <source>
        <dbReference type="EMBL" id="OGM69492.1"/>
    </source>
</evidence>
<comment type="caution">
    <text evidence="2">The sequence shown here is derived from an EMBL/GenBank/DDBJ whole genome shotgun (WGS) entry which is preliminary data.</text>
</comment>
<evidence type="ECO:0000256" key="1">
    <source>
        <dbReference type="SAM" id="MobiDB-lite"/>
    </source>
</evidence>
<feature type="compositionally biased region" description="Gly residues" evidence="1">
    <location>
        <begin position="396"/>
        <end position="406"/>
    </location>
</feature>
<name>A0A1F8BZQ1_9BACT</name>